<keyword evidence="9 19" id="KW-0812">Transmembrane</keyword>
<dbReference type="Proteomes" id="UP000069241">
    <property type="component" value="Chromosome"/>
</dbReference>
<keyword evidence="7" id="KW-0997">Cell inner membrane</keyword>
<dbReference type="Gene3D" id="3.40.1110.10">
    <property type="entry name" value="Calcium-transporting ATPase, cytoplasmic domain N"/>
    <property type="match status" value="1"/>
</dbReference>
<protein>
    <recommendedName>
        <fullName evidence="5">Magnesium-transporting ATPase, P-type 1</fullName>
        <ecNumber evidence="4">7.2.2.14</ecNumber>
    </recommendedName>
    <alternativeName>
        <fullName evidence="16">Mg(2+) transport ATPase, P-type 1</fullName>
    </alternativeName>
</protein>
<gene>
    <name evidence="21" type="ORF">AXF13_13085</name>
</gene>
<dbReference type="Pfam" id="PF00689">
    <property type="entry name" value="Cation_ATPase_C"/>
    <property type="match status" value="1"/>
</dbReference>
<evidence type="ECO:0000256" key="10">
    <source>
        <dbReference type="ARBA" id="ARBA00022741"/>
    </source>
</evidence>
<evidence type="ECO:0000256" key="2">
    <source>
        <dbReference type="ARBA" id="ARBA00004429"/>
    </source>
</evidence>
<feature type="transmembrane region" description="Helical" evidence="19">
    <location>
        <begin position="134"/>
        <end position="153"/>
    </location>
</feature>
<dbReference type="GO" id="GO:0005886">
    <property type="term" value="C:plasma membrane"/>
    <property type="evidence" value="ECO:0007669"/>
    <property type="project" value="UniProtKB-SubCell"/>
</dbReference>
<keyword evidence="11" id="KW-0067">ATP-binding</keyword>
<evidence type="ECO:0000256" key="9">
    <source>
        <dbReference type="ARBA" id="ARBA00022692"/>
    </source>
</evidence>
<dbReference type="SFLD" id="SFLDS00003">
    <property type="entry name" value="Haloacid_Dehalogenase"/>
    <property type="match status" value="1"/>
</dbReference>
<feature type="transmembrane region" description="Helical" evidence="19">
    <location>
        <begin position="784"/>
        <end position="807"/>
    </location>
</feature>
<evidence type="ECO:0000256" key="12">
    <source>
        <dbReference type="ARBA" id="ARBA00022842"/>
    </source>
</evidence>
<keyword evidence="6" id="KW-1003">Cell membrane</keyword>
<dbReference type="PROSITE" id="PS00154">
    <property type="entry name" value="ATPASE_E1_E2"/>
    <property type="match status" value="1"/>
</dbReference>
<dbReference type="SMART" id="SM00831">
    <property type="entry name" value="Cation_ATPase_N"/>
    <property type="match status" value="1"/>
</dbReference>
<dbReference type="GO" id="GO:0005524">
    <property type="term" value="F:ATP binding"/>
    <property type="evidence" value="ECO:0007669"/>
    <property type="project" value="UniProtKB-KW"/>
</dbReference>
<dbReference type="InterPro" id="IPR023299">
    <property type="entry name" value="ATPase_P-typ_cyto_dom_N"/>
</dbReference>
<evidence type="ECO:0000256" key="13">
    <source>
        <dbReference type="ARBA" id="ARBA00022967"/>
    </source>
</evidence>
<dbReference type="InterPro" id="IPR008250">
    <property type="entry name" value="ATPase_P-typ_transduc_dom_A_sf"/>
</dbReference>
<dbReference type="NCBIfam" id="TIGR01494">
    <property type="entry name" value="ATPase_P-type"/>
    <property type="match status" value="2"/>
</dbReference>
<dbReference type="InterPro" id="IPR001757">
    <property type="entry name" value="P_typ_ATPase"/>
</dbReference>
<evidence type="ECO:0000259" key="20">
    <source>
        <dbReference type="SMART" id="SM00831"/>
    </source>
</evidence>
<evidence type="ECO:0000313" key="21">
    <source>
        <dbReference type="EMBL" id="AMD90985.1"/>
    </source>
</evidence>
<dbReference type="Gene3D" id="1.20.1110.10">
    <property type="entry name" value="Calcium-transporting ATPase, transmembrane domain"/>
    <property type="match status" value="1"/>
</dbReference>
<keyword evidence="8" id="KW-0597">Phosphoprotein</keyword>
<dbReference type="InterPro" id="IPR006068">
    <property type="entry name" value="ATPase_P-typ_cation-transptr_C"/>
</dbReference>
<evidence type="ECO:0000256" key="8">
    <source>
        <dbReference type="ARBA" id="ARBA00022553"/>
    </source>
</evidence>
<dbReference type="STRING" id="44742.AXF13_13085"/>
<dbReference type="Gene3D" id="2.70.150.10">
    <property type="entry name" value="Calcium-transporting ATPase, cytoplasmic transduction domain A"/>
    <property type="match status" value="1"/>
</dbReference>
<evidence type="ECO:0000256" key="6">
    <source>
        <dbReference type="ARBA" id="ARBA00022475"/>
    </source>
</evidence>
<sequence>MFSFFTTLKALFHSPRPSSRPLSRADRAARGVGRPHAPAAPKRAASQHLLDAARQRPDALLRAYNSSTQGLNSAQIPALRRRHGENRLTRSRREPLPLRLLRAFLNPFSVVLLLLAAISFITDYLLAAAGEKDLTAVLIVGGMVLISGTLRFVQEARSGDAVARLESLVNTTIDVLRDGRGGERPISELVPGDVVRLAAGDMIPADLRILEAKDLFISQSSLTGESEPVEKFAGLPDASPDAPASPPQSPLDCADLAFMGSNVVSGSALALVLAVGNATLFGSLARQIADTTTRTSFDKGVSAVSWLLIRFMACMVPIVFFINGFTKGDWVEAALFALSVAVGLTPEMLPTVVSANLVRGAAFMARKKVIVRRLDAIQNLGAMDVLCTDKTGTLTRDKIILEYSLDVHGNEDERVLRHAFLNSWFQTGLKNLLDVAIVDHADDLDMLTLRRDYVKVDEIPFDFGRRRMSVVVADHLGKTRMITKGALEEMLAVCAWAEYHGQVEPLTPKLREEILARTRRYNADGLRVLGVARKTLPDGGRSFSVADEADMVLMGYLAFLDPPKESAAQAVAALRDYGVRVKVLTGDNDAVTRSICRQVGLPAERVLLGADLADMDDERLRQEVERVDIFAKLSPQQKARIVACLRGNGHVTGFMGDGINDAAAMRTADVGISVDTAVDVARESAGVILLEKDLTVLEAGVIEGRRTYANIIKYIKMTVSSNFGNMFSVLAASVFLPFLPMTPLQILVLNLIYDLSCTTIPWDNVDEEFLHQPRTWDAGSISSFMLWLGPTSSIFDLLTFVLMYRLICPAVLGGPWHSLDPAGQAAFAALFQAGWFVESLWSQTLVVHMIRTPKLPFVESRAAWQLTLLTSLGIAVGTVIPFTSLGRGLDMAALPVGYFPWLGGMILGYMLLTTVVKRAYIRRYGQLL</sequence>
<dbReference type="EMBL" id="CP014229">
    <property type="protein sequence ID" value="AMD90985.1"/>
    <property type="molecule type" value="Genomic_DNA"/>
</dbReference>
<dbReference type="InterPro" id="IPR004014">
    <property type="entry name" value="ATPase_P-typ_cation-transptr_N"/>
</dbReference>
<dbReference type="NCBIfam" id="TIGR01524">
    <property type="entry name" value="ATPase-IIIB_Mg"/>
    <property type="match status" value="1"/>
</dbReference>
<dbReference type="InterPro" id="IPR023298">
    <property type="entry name" value="ATPase_P-typ_TM_dom_sf"/>
</dbReference>
<dbReference type="SUPFAM" id="SSF81660">
    <property type="entry name" value="Metal cation-transporting ATPase, ATP-binding domain N"/>
    <property type="match status" value="1"/>
</dbReference>
<keyword evidence="10" id="KW-0547">Nucleotide-binding</keyword>
<feature type="transmembrane region" description="Helical" evidence="19">
    <location>
        <begin position="303"/>
        <end position="322"/>
    </location>
</feature>
<feature type="compositionally biased region" description="Low complexity" evidence="18">
    <location>
        <begin position="34"/>
        <end position="44"/>
    </location>
</feature>
<evidence type="ECO:0000256" key="4">
    <source>
        <dbReference type="ARBA" id="ARBA00012786"/>
    </source>
</evidence>
<proteinExistence type="inferred from homology"/>
<keyword evidence="12" id="KW-0460">Magnesium</keyword>
<evidence type="ECO:0000256" key="3">
    <source>
        <dbReference type="ARBA" id="ARBA00008746"/>
    </source>
</evidence>
<evidence type="ECO:0000256" key="19">
    <source>
        <dbReference type="SAM" id="Phobius"/>
    </source>
</evidence>
<evidence type="ECO:0000256" key="15">
    <source>
        <dbReference type="ARBA" id="ARBA00023136"/>
    </source>
</evidence>
<feature type="region of interest" description="Disordered" evidence="18">
    <location>
        <begin position="14"/>
        <end position="46"/>
    </location>
</feature>
<dbReference type="InterPro" id="IPR059000">
    <property type="entry name" value="ATPase_P-type_domA"/>
</dbReference>
<dbReference type="SUPFAM" id="SSF56784">
    <property type="entry name" value="HAD-like"/>
    <property type="match status" value="1"/>
</dbReference>
<feature type="domain" description="Cation-transporting P-type ATPase N-terminal" evidence="20">
    <location>
        <begin position="51"/>
        <end position="124"/>
    </location>
</feature>
<dbReference type="RefSeq" id="WP_062253900.1">
    <property type="nucleotide sequence ID" value="NZ_CP014229.1"/>
</dbReference>
<comment type="catalytic activity">
    <reaction evidence="17">
        <text>Mg(2+)(out) + ATP + H2O = Mg(2+)(in) + ADP + phosphate + H(+)</text>
        <dbReference type="Rhea" id="RHEA:10260"/>
        <dbReference type="ChEBI" id="CHEBI:15377"/>
        <dbReference type="ChEBI" id="CHEBI:15378"/>
        <dbReference type="ChEBI" id="CHEBI:18420"/>
        <dbReference type="ChEBI" id="CHEBI:30616"/>
        <dbReference type="ChEBI" id="CHEBI:43474"/>
        <dbReference type="ChEBI" id="CHEBI:456216"/>
        <dbReference type="EC" id="7.2.2.14"/>
    </reaction>
</comment>
<evidence type="ECO:0000256" key="7">
    <source>
        <dbReference type="ARBA" id="ARBA00022519"/>
    </source>
</evidence>
<dbReference type="KEGG" id="dfi:AXF13_13085"/>
<evidence type="ECO:0000256" key="14">
    <source>
        <dbReference type="ARBA" id="ARBA00022989"/>
    </source>
</evidence>
<dbReference type="InterPro" id="IPR044492">
    <property type="entry name" value="P_typ_ATPase_HD_dom"/>
</dbReference>
<dbReference type="PANTHER" id="PTHR42861">
    <property type="entry name" value="CALCIUM-TRANSPORTING ATPASE"/>
    <property type="match status" value="1"/>
</dbReference>
<dbReference type="GO" id="GO:0016887">
    <property type="term" value="F:ATP hydrolysis activity"/>
    <property type="evidence" value="ECO:0007669"/>
    <property type="project" value="InterPro"/>
</dbReference>
<dbReference type="SFLD" id="SFLDG00002">
    <property type="entry name" value="C1.7:_P-type_atpase_like"/>
    <property type="match status" value="1"/>
</dbReference>
<evidence type="ECO:0000256" key="11">
    <source>
        <dbReference type="ARBA" id="ARBA00022840"/>
    </source>
</evidence>
<keyword evidence="13" id="KW-1278">Translocase</keyword>
<evidence type="ECO:0000256" key="17">
    <source>
        <dbReference type="ARBA" id="ARBA00047295"/>
    </source>
</evidence>
<dbReference type="NCBIfam" id="NF011702">
    <property type="entry name" value="PRK15122.1"/>
    <property type="match status" value="1"/>
</dbReference>
<dbReference type="SUPFAM" id="SSF81653">
    <property type="entry name" value="Calcium ATPase, transduction domain A"/>
    <property type="match status" value="1"/>
</dbReference>
<dbReference type="InterPro" id="IPR018303">
    <property type="entry name" value="ATPase_P-typ_P_site"/>
</dbReference>
<feature type="transmembrane region" description="Helical" evidence="19">
    <location>
        <begin position="862"/>
        <end position="886"/>
    </location>
</feature>
<dbReference type="CDD" id="cd02077">
    <property type="entry name" value="P-type_ATPase_Mg"/>
    <property type="match status" value="1"/>
</dbReference>
<dbReference type="Pfam" id="PF00690">
    <property type="entry name" value="Cation_ATPase_N"/>
    <property type="match status" value="1"/>
</dbReference>
<comment type="subcellular location">
    <subcellularLocation>
        <location evidence="2">Cell inner membrane</location>
        <topology evidence="2">Multi-pass membrane protein</topology>
    </subcellularLocation>
</comment>
<reference evidence="22" key="1">
    <citation type="submission" date="2016-02" db="EMBL/GenBank/DDBJ databases">
        <authorList>
            <person name="Holder M.E."/>
            <person name="Ajami N.J."/>
            <person name="Petrosino J.F."/>
        </authorList>
    </citation>
    <scope>NUCLEOTIDE SEQUENCE [LARGE SCALE GENOMIC DNA]</scope>
    <source>
        <strain evidence="22">CCUG 45958</strain>
    </source>
</reference>
<dbReference type="PRINTS" id="PR01836">
    <property type="entry name" value="MGATPASE"/>
</dbReference>
<keyword evidence="15 19" id="KW-0472">Membrane</keyword>
<feature type="transmembrane region" description="Helical" evidence="19">
    <location>
        <begin position="334"/>
        <end position="358"/>
    </location>
</feature>
<evidence type="ECO:0000256" key="16">
    <source>
        <dbReference type="ARBA" id="ARBA00029806"/>
    </source>
</evidence>
<feature type="transmembrane region" description="Helical" evidence="19">
    <location>
        <begin position="100"/>
        <end position="122"/>
    </location>
</feature>
<comment type="similarity">
    <text evidence="3">Belongs to the cation transport ATPase (P-type) (TC 3.A.3) family. Type IIIB subfamily.</text>
</comment>
<evidence type="ECO:0000256" key="5">
    <source>
        <dbReference type="ARBA" id="ARBA00013555"/>
    </source>
</evidence>
<keyword evidence="22" id="KW-1185">Reference proteome</keyword>
<dbReference type="Pfam" id="PF00122">
    <property type="entry name" value="E1-E2_ATPase"/>
    <property type="match status" value="1"/>
</dbReference>
<dbReference type="GO" id="GO:0015444">
    <property type="term" value="F:P-type magnesium transporter activity"/>
    <property type="evidence" value="ECO:0007669"/>
    <property type="project" value="UniProtKB-EC"/>
</dbReference>
<dbReference type="AlphaFoldDB" id="A0A0X8JLH3"/>
<comment type="function">
    <text evidence="1">Mediates magnesium influx to the cytosol.</text>
</comment>
<dbReference type="SFLD" id="SFLDF00027">
    <property type="entry name" value="p-type_atpase"/>
    <property type="match status" value="1"/>
</dbReference>
<name>A0A0X8JLH3_9BACT</name>
<keyword evidence="14 19" id="KW-1133">Transmembrane helix</keyword>
<evidence type="ECO:0000313" key="22">
    <source>
        <dbReference type="Proteomes" id="UP000069241"/>
    </source>
</evidence>
<dbReference type="Pfam" id="PF13246">
    <property type="entry name" value="Cation_ATPase"/>
    <property type="match status" value="1"/>
</dbReference>
<organism evidence="21 22">
    <name type="scientific">Desulfovibrio fairfieldensis</name>
    <dbReference type="NCBI Taxonomy" id="44742"/>
    <lineage>
        <taxon>Bacteria</taxon>
        <taxon>Pseudomonadati</taxon>
        <taxon>Thermodesulfobacteriota</taxon>
        <taxon>Desulfovibrionia</taxon>
        <taxon>Desulfovibrionales</taxon>
        <taxon>Desulfovibrionaceae</taxon>
        <taxon>Desulfovibrio</taxon>
    </lineage>
</organism>
<accession>A0A0X8JLH3</accession>
<dbReference type="EC" id="7.2.2.14" evidence="4"/>
<dbReference type="SUPFAM" id="SSF81665">
    <property type="entry name" value="Calcium ATPase, transmembrane domain M"/>
    <property type="match status" value="1"/>
</dbReference>
<evidence type="ECO:0000256" key="18">
    <source>
        <dbReference type="SAM" id="MobiDB-lite"/>
    </source>
</evidence>
<evidence type="ECO:0000256" key="1">
    <source>
        <dbReference type="ARBA" id="ARBA00003954"/>
    </source>
</evidence>
<feature type="transmembrane region" description="Helical" evidence="19">
    <location>
        <begin position="898"/>
        <end position="916"/>
    </location>
</feature>
<dbReference type="InterPro" id="IPR023214">
    <property type="entry name" value="HAD_sf"/>
</dbReference>
<dbReference type="InterPro" id="IPR036412">
    <property type="entry name" value="HAD-like_sf"/>
</dbReference>
<dbReference type="Gene3D" id="3.40.50.1000">
    <property type="entry name" value="HAD superfamily/HAD-like"/>
    <property type="match status" value="1"/>
</dbReference>
<dbReference type="InterPro" id="IPR006415">
    <property type="entry name" value="P-type_ATPase_IIIB"/>
</dbReference>